<dbReference type="RefSeq" id="WP_062626031.1">
    <property type="nucleotide sequence ID" value="NZ_AP018738.1"/>
</dbReference>
<dbReference type="GO" id="GO:0000041">
    <property type="term" value="P:transition metal ion transport"/>
    <property type="evidence" value="ECO:0007669"/>
    <property type="project" value="InterPro"/>
</dbReference>
<dbReference type="AlphaFoldDB" id="A0A2Z6GDC6"/>
<evidence type="ECO:0000256" key="7">
    <source>
        <dbReference type="SAM" id="Phobius"/>
    </source>
</evidence>
<dbReference type="Gene3D" id="1.10.1760.20">
    <property type="match status" value="1"/>
</dbReference>
<dbReference type="STRING" id="1188319.OYT1_00818"/>
<dbReference type="OrthoDB" id="5297929at2"/>
<evidence type="ECO:0000313" key="8">
    <source>
        <dbReference type="EMBL" id="BBE51354.1"/>
    </source>
</evidence>
<dbReference type="Proteomes" id="UP000033070">
    <property type="component" value="Chromosome"/>
</dbReference>
<keyword evidence="6 7" id="KW-0472">Membrane</keyword>
<gene>
    <name evidence="8" type="ORF">OYT1_ch1826</name>
</gene>
<keyword evidence="2" id="KW-0813">Transport</keyword>
<name>A0A2Z6GDC6_9PROT</name>
<dbReference type="EMBL" id="AP018738">
    <property type="protein sequence ID" value="BBE51354.1"/>
    <property type="molecule type" value="Genomic_DNA"/>
</dbReference>
<sequence>MNLPAQLFPSDLLWLANFLFAALLGKALWRARFSALLDNQWRVHALIGLTIWVFLFWQLSAGVRPGFNFHLIGATLLMLLFGRHVAIVLLSLVMIATFWRNGFDYLSLGLNGLVMIALPVYFSEQVLHFTQRNLPKNLFMFVLGNGFVCGGVSMLLIVLTGSFLLAAFTHYTWDNVLNNYLVFSPIIILVEAFTCGILTTAFTVFAPQCVLHFSDKEYLHGK</sequence>
<protein>
    <recommendedName>
        <fullName evidence="10">Cobalt transport protein CbiM</fullName>
    </recommendedName>
</protein>
<feature type="transmembrane region" description="Helical" evidence="7">
    <location>
        <begin position="142"/>
        <end position="168"/>
    </location>
</feature>
<organism evidence="8 9">
    <name type="scientific">Ferriphaselus amnicola</name>
    <dbReference type="NCBI Taxonomy" id="1188319"/>
    <lineage>
        <taxon>Bacteria</taxon>
        <taxon>Pseudomonadati</taxon>
        <taxon>Pseudomonadota</taxon>
        <taxon>Betaproteobacteria</taxon>
        <taxon>Nitrosomonadales</taxon>
        <taxon>Gallionellaceae</taxon>
        <taxon>Ferriphaselus</taxon>
    </lineage>
</organism>
<evidence type="ECO:0000256" key="4">
    <source>
        <dbReference type="ARBA" id="ARBA00022692"/>
    </source>
</evidence>
<evidence type="ECO:0008006" key="10">
    <source>
        <dbReference type="Google" id="ProtNLM"/>
    </source>
</evidence>
<evidence type="ECO:0000256" key="6">
    <source>
        <dbReference type="ARBA" id="ARBA00023136"/>
    </source>
</evidence>
<proteinExistence type="predicted"/>
<dbReference type="Pfam" id="PF01891">
    <property type="entry name" value="CbiM"/>
    <property type="match status" value="1"/>
</dbReference>
<evidence type="ECO:0000256" key="5">
    <source>
        <dbReference type="ARBA" id="ARBA00022989"/>
    </source>
</evidence>
<feature type="transmembrane region" description="Helical" evidence="7">
    <location>
        <begin position="103"/>
        <end position="122"/>
    </location>
</feature>
<evidence type="ECO:0000256" key="1">
    <source>
        <dbReference type="ARBA" id="ARBA00004651"/>
    </source>
</evidence>
<dbReference type="GO" id="GO:0005886">
    <property type="term" value="C:plasma membrane"/>
    <property type="evidence" value="ECO:0007669"/>
    <property type="project" value="UniProtKB-SubCell"/>
</dbReference>
<feature type="transmembrane region" description="Helical" evidence="7">
    <location>
        <begin position="71"/>
        <end position="96"/>
    </location>
</feature>
<accession>A0A2Z6GDC6</accession>
<keyword evidence="5 7" id="KW-1133">Transmembrane helix</keyword>
<feature type="transmembrane region" description="Helical" evidence="7">
    <location>
        <begin position="12"/>
        <end position="29"/>
    </location>
</feature>
<comment type="subcellular location">
    <subcellularLocation>
        <location evidence="1">Cell membrane</location>
        <topology evidence="1">Multi-pass membrane protein</topology>
    </subcellularLocation>
</comment>
<keyword evidence="4 7" id="KW-0812">Transmembrane</keyword>
<dbReference type="KEGG" id="fam:OYT1_ch1826"/>
<evidence type="ECO:0000256" key="3">
    <source>
        <dbReference type="ARBA" id="ARBA00022475"/>
    </source>
</evidence>
<feature type="transmembrane region" description="Helical" evidence="7">
    <location>
        <begin position="41"/>
        <end position="59"/>
    </location>
</feature>
<evidence type="ECO:0000256" key="2">
    <source>
        <dbReference type="ARBA" id="ARBA00022448"/>
    </source>
</evidence>
<reference evidence="8 9" key="1">
    <citation type="submission" date="2018-06" db="EMBL/GenBank/DDBJ databases">
        <title>OYT1 Genome Sequencing.</title>
        <authorList>
            <person name="Kato S."/>
            <person name="Itoh T."/>
            <person name="Ohkuma M."/>
        </authorList>
    </citation>
    <scope>NUCLEOTIDE SEQUENCE [LARGE SCALE GENOMIC DNA]</scope>
    <source>
        <strain evidence="8 9">OYT1</strain>
    </source>
</reference>
<keyword evidence="9" id="KW-1185">Reference proteome</keyword>
<dbReference type="InterPro" id="IPR002751">
    <property type="entry name" value="CbiM/NikMN"/>
</dbReference>
<evidence type="ECO:0000313" key="9">
    <source>
        <dbReference type="Proteomes" id="UP000033070"/>
    </source>
</evidence>
<feature type="transmembrane region" description="Helical" evidence="7">
    <location>
        <begin position="180"/>
        <end position="206"/>
    </location>
</feature>
<keyword evidence="3" id="KW-1003">Cell membrane</keyword>